<dbReference type="RefSeq" id="WP_019293429.1">
    <property type="nucleotide sequence ID" value="NZ_CP094882.1"/>
</dbReference>
<feature type="domain" description="HTH cro/C1-type" evidence="1">
    <location>
        <begin position="7"/>
        <end position="60"/>
    </location>
</feature>
<dbReference type="CDD" id="cd00093">
    <property type="entry name" value="HTH_XRE"/>
    <property type="match status" value="1"/>
</dbReference>
<organism evidence="2 3">
    <name type="scientific">Lactococcus petauri</name>
    <dbReference type="NCBI Taxonomy" id="1940789"/>
    <lineage>
        <taxon>Bacteria</taxon>
        <taxon>Bacillati</taxon>
        <taxon>Bacillota</taxon>
        <taxon>Bacilli</taxon>
        <taxon>Lactobacillales</taxon>
        <taxon>Streptococcaceae</taxon>
        <taxon>Lactococcus</taxon>
    </lineage>
</organism>
<dbReference type="EMBL" id="CP141698">
    <property type="protein sequence ID" value="WYC66426.1"/>
    <property type="molecule type" value="Genomic_DNA"/>
</dbReference>
<dbReference type="SMART" id="SM00530">
    <property type="entry name" value="HTH_XRE"/>
    <property type="match status" value="1"/>
</dbReference>
<dbReference type="InterPro" id="IPR001387">
    <property type="entry name" value="Cro/C1-type_HTH"/>
</dbReference>
<gene>
    <name evidence="2" type="ORF">VNN45_05955</name>
</gene>
<dbReference type="InterPro" id="IPR010982">
    <property type="entry name" value="Lambda_DNA-bd_dom_sf"/>
</dbReference>
<dbReference type="Pfam" id="PF12844">
    <property type="entry name" value="HTH_19"/>
    <property type="match status" value="1"/>
</dbReference>
<dbReference type="GeneID" id="75144346"/>
<reference evidence="2 3" key="1">
    <citation type="submission" date="2023-12" db="EMBL/GenBank/DDBJ databases">
        <title>Redefining Piscine Lactococcosis.</title>
        <authorList>
            <person name="Heckman T.I."/>
            <person name="Yazdi Z."/>
            <person name="Older C.E."/>
            <person name="Griffin M.J."/>
            <person name="Waldbieser G.C."/>
            <person name="Chow A.M."/>
            <person name="Medina Silva I."/>
            <person name="Anenson K.M."/>
            <person name="Garcia J.C."/>
            <person name="LaFrentz B.R."/>
            <person name="Slavic D."/>
            <person name="Toohey-Kurth K.L."/>
            <person name="Yant P."/>
            <person name="Fritz H.M."/>
            <person name="Henderson E."/>
            <person name="McDowall R."/>
            <person name="Cai H."/>
            <person name="Adikson M."/>
            <person name="Soto E."/>
        </authorList>
    </citation>
    <scope>NUCLEOTIDE SEQUENCE [LARGE SCALE GENOMIC DNA]</scope>
    <source>
        <strain evidence="2 3">R21-91A</strain>
    </source>
</reference>
<sequence length="121" mass="14292">MTFYDRLKTLADEKSKSFNQIEKELNYPRNALNDYKKGKNPSAKRTAEIAEYFGVSTDYLLGREKNKIDNKLTEEENELLAAFRMESEDMTKEEQAKFNESVKNMMKIARELFDDDSNWKK</sequence>
<proteinExistence type="predicted"/>
<name>A0ABZ2SCT3_9LACT</name>
<dbReference type="Gene3D" id="1.10.260.40">
    <property type="entry name" value="lambda repressor-like DNA-binding domains"/>
    <property type="match status" value="1"/>
</dbReference>
<dbReference type="SUPFAM" id="SSF47413">
    <property type="entry name" value="lambda repressor-like DNA-binding domains"/>
    <property type="match status" value="1"/>
</dbReference>
<protein>
    <submittedName>
        <fullName evidence="2">Helix-turn-helix transcriptional regulator</fullName>
    </submittedName>
</protein>
<keyword evidence="3" id="KW-1185">Reference proteome</keyword>
<dbReference type="Proteomes" id="UP001456368">
    <property type="component" value="Chromosome"/>
</dbReference>
<accession>A0ABZ2SCT3</accession>
<dbReference type="PROSITE" id="PS50943">
    <property type="entry name" value="HTH_CROC1"/>
    <property type="match status" value="1"/>
</dbReference>
<evidence type="ECO:0000313" key="2">
    <source>
        <dbReference type="EMBL" id="WYC66426.1"/>
    </source>
</evidence>
<evidence type="ECO:0000313" key="3">
    <source>
        <dbReference type="Proteomes" id="UP001456368"/>
    </source>
</evidence>
<evidence type="ECO:0000259" key="1">
    <source>
        <dbReference type="PROSITE" id="PS50943"/>
    </source>
</evidence>